<evidence type="ECO:0000313" key="1">
    <source>
        <dbReference type="EMBL" id="AZS69630.1"/>
    </source>
</evidence>
<protein>
    <recommendedName>
        <fullName evidence="3">Enoyl-CoA hydratase</fullName>
    </recommendedName>
</protein>
<dbReference type="RefSeq" id="WP_127148866.1">
    <property type="nucleotide sequence ID" value="NZ_CP029042.1"/>
</dbReference>
<sequence length="62" mass="6769">MTAPYETISISTRLDGNVLSATFNAPPINLIGPEVVRDLVGLLEELSRRSYPGGFFTGRRCV</sequence>
<reference evidence="1 2" key="1">
    <citation type="submission" date="2018-04" db="EMBL/GenBank/DDBJ databases">
        <title>Complete genome sequences of Streptomyces lydicus strain WYEC and characterization of antagonistic properties of biological control agents.</title>
        <authorList>
            <person name="Mariita R.M."/>
            <person name="Sello J.K."/>
        </authorList>
    </citation>
    <scope>NUCLEOTIDE SEQUENCE [LARGE SCALE GENOMIC DNA]</scope>
    <source>
        <strain evidence="1 2">WYEC 108</strain>
    </source>
</reference>
<evidence type="ECO:0008006" key="3">
    <source>
        <dbReference type="Google" id="ProtNLM"/>
    </source>
</evidence>
<accession>A0A3Q9K5X8</accession>
<dbReference type="EMBL" id="CP029042">
    <property type="protein sequence ID" value="AZS69630.1"/>
    <property type="molecule type" value="Genomic_DNA"/>
</dbReference>
<dbReference type="Proteomes" id="UP000275579">
    <property type="component" value="Chromosome"/>
</dbReference>
<dbReference type="Gene3D" id="3.90.226.10">
    <property type="entry name" value="2-enoyl-CoA Hydratase, Chain A, domain 1"/>
    <property type="match status" value="1"/>
</dbReference>
<proteinExistence type="predicted"/>
<dbReference type="AlphaFoldDB" id="A0A3Q9K5X8"/>
<name>A0A3Q9K5X8_9ACTN</name>
<evidence type="ECO:0000313" key="2">
    <source>
        <dbReference type="Proteomes" id="UP000275579"/>
    </source>
</evidence>
<organism evidence="1 2">
    <name type="scientific">Streptomyces lydicus</name>
    <dbReference type="NCBI Taxonomy" id="47763"/>
    <lineage>
        <taxon>Bacteria</taxon>
        <taxon>Bacillati</taxon>
        <taxon>Actinomycetota</taxon>
        <taxon>Actinomycetes</taxon>
        <taxon>Kitasatosporales</taxon>
        <taxon>Streptomycetaceae</taxon>
        <taxon>Streptomyces</taxon>
    </lineage>
</organism>
<gene>
    <name evidence="1" type="ORF">DDE74_00275</name>
</gene>